<dbReference type="RefSeq" id="WP_273576141.1">
    <property type="nucleotide sequence ID" value="NZ_JAQRFN010000014.1"/>
</dbReference>
<name>A0ABT5LTN3_9GAMM</name>
<accession>A0ABT5LTN3</accession>
<evidence type="ECO:0000313" key="1">
    <source>
        <dbReference type="EMBL" id="MDC9597584.1"/>
    </source>
</evidence>
<protein>
    <recommendedName>
        <fullName evidence="3">Inverse autotransporter beta-barrel domain-containing protein</fullName>
    </recommendedName>
</protein>
<evidence type="ECO:0008006" key="3">
    <source>
        <dbReference type="Google" id="ProtNLM"/>
    </source>
</evidence>
<sequence>MINLDEDPKISYSIDPTKANLIIGQEIDFVVTAITKKNLETSTIKFSKGTNIKANSTNSAYFTPSPDHTGTYTAALHLTVSNTMPETDPIIFEIELDKIPDTTKKTFTCKANHINLDSMVLKLSRPYLDIPTKNVPNTPSSLKREFSAAVAIIKDKNKNILPYVPIFITLTRPSDLDNFSIYTSNTDDSSKIYPKKFGATKGFFINSDESGNIIFYIYPNRSLSEVAEFTTNILGINGSEVYAKQKLYVVNSQPDDYDNALEFPIVPSEEEGNLTATSGVSLFNVSIDSYDNNNNGDTILFFVDGNYCNQKVDIIDTKSQLGSYNITTQLPYQIFKINNPSKLSYVVIKPRGDMFPSLSLPITYKGGVPYEPESGVKRNHTPCIVHTSLGIQPNNIIQNHDAVNYAAIMKYPDTPDNGTYGLYIEILGTTDTITEPNKVLLNTHVMLTLYINSVNKNYTKSYHGVIIKQPVGSLNKISAIIKIPFDDIVSVNEYENGSAGNITFDYTFFDGDNQYGNIWSAAIETMPADGD</sequence>
<reference evidence="1 2" key="1">
    <citation type="submission" date="2023-02" db="EMBL/GenBank/DDBJ databases">
        <title>Entomopathogenic bacteria.</title>
        <authorList>
            <person name="Machado R.A."/>
        </authorList>
    </citation>
    <scope>NUCLEOTIDE SEQUENCE [LARGE SCALE GENOMIC DNA]</scope>
    <source>
        <strain evidence="1 2">XENO-2</strain>
    </source>
</reference>
<dbReference type="Proteomes" id="UP001220225">
    <property type="component" value="Unassembled WGS sequence"/>
</dbReference>
<evidence type="ECO:0000313" key="2">
    <source>
        <dbReference type="Proteomes" id="UP001220225"/>
    </source>
</evidence>
<keyword evidence="2" id="KW-1185">Reference proteome</keyword>
<organism evidence="1 2">
    <name type="scientific">Xenorhabdus anantnagensis</name>
    <dbReference type="NCBI Taxonomy" id="3025875"/>
    <lineage>
        <taxon>Bacteria</taxon>
        <taxon>Pseudomonadati</taxon>
        <taxon>Pseudomonadota</taxon>
        <taxon>Gammaproteobacteria</taxon>
        <taxon>Enterobacterales</taxon>
        <taxon>Morganellaceae</taxon>
        <taxon>Xenorhabdus</taxon>
    </lineage>
</organism>
<dbReference type="InterPro" id="IPR003006">
    <property type="entry name" value="Ig/MHC_CS"/>
</dbReference>
<dbReference type="EMBL" id="JAQRFN010000014">
    <property type="protein sequence ID" value="MDC9597584.1"/>
    <property type="molecule type" value="Genomic_DNA"/>
</dbReference>
<dbReference type="PROSITE" id="PS00290">
    <property type="entry name" value="IG_MHC"/>
    <property type="match status" value="1"/>
</dbReference>
<gene>
    <name evidence="1" type="ORF">PSI14_12155</name>
</gene>
<proteinExistence type="predicted"/>
<comment type="caution">
    <text evidence="1">The sequence shown here is derived from an EMBL/GenBank/DDBJ whole genome shotgun (WGS) entry which is preliminary data.</text>
</comment>